<dbReference type="AlphaFoldDB" id="A0A9P9IC03"/>
<feature type="compositionally biased region" description="Basic residues" evidence="1">
    <location>
        <begin position="159"/>
        <end position="171"/>
    </location>
</feature>
<gene>
    <name evidence="2" type="ORF">B0J11DRAFT_134553</name>
</gene>
<dbReference type="Proteomes" id="UP000700596">
    <property type="component" value="Unassembled WGS sequence"/>
</dbReference>
<feature type="compositionally biased region" description="Basic and acidic residues" evidence="1">
    <location>
        <begin position="97"/>
        <end position="106"/>
    </location>
</feature>
<evidence type="ECO:0000313" key="3">
    <source>
        <dbReference type="Proteomes" id="UP000700596"/>
    </source>
</evidence>
<feature type="region of interest" description="Disordered" evidence="1">
    <location>
        <begin position="150"/>
        <end position="187"/>
    </location>
</feature>
<feature type="compositionally biased region" description="Polar residues" evidence="1">
    <location>
        <begin position="205"/>
        <end position="217"/>
    </location>
</feature>
<evidence type="ECO:0000313" key="2">
    <source>
        <dbReference type="EMBL" id="KAH7114377.1"/>
    </source>
</evidence>
<organism evidence="2 3">
    <name type="scientific">Dendryphion nanum</name>
    <dbReference type="NCBI Taxonomy" id="256645"/>
    <lineage>
        <taxon>Eukaryota</taxon>
        <taxon>Fungi</taxon>
        <taxon>Dikarya</taxon>
        <taxon>Ascomycota</taxon>
        <taxon>Pezizomycotina</taxon>
        <taxon>Dothideomycetes</taxon>
        <taxon>Pleosporomycetidae</taxon>
        <taxon>Pleosporales</taxon>
        <taxon>Torulaceae</taxon>
        <taxon>Dendryphion</taxon>
    </lineage>
</organism>
<reference evidence="2" key="1">
    <citation type="journal article" date="2021" name="Nat. Commun.">
        <title>Genetic determinants of endophytism in the Arabidopsis root mycobiome.</title>
        <authorList>
            <person name="Mesny F."/>
            <person name="Miyauchi S."/>
            <person name="Thiergart T."/>
            <person name="Pickel B."/>
            <person name="Atanasova L."/>
            <person name="Karlsson M."/>
            <person name="Huettel B."/>
            <person name="Barry K.W."/>
            <person name="Haridas S."/>
            <person name="Chen C."/>
            <person name="Bauer D."/>
            <person name="Andreopoulos W."/>
            <person name="Pangilinan J."/>
            <person name="LaButti K."/>
            <person name="Riley R."/>
            <person name="Lipzen A."/>
            <person name="Clum A."/>
            <person name="Drula E."/>
            <person name="Henrissat B."/>
            <person name="Kohler A."/>
            <person name="Grigoriev I.V."/>
            <person name="Martin F.M."/>
            <person name="Hacquard S."/>
        </authorList>
    </citation>
    <scope>NUCLEOTIDE SEQUENCE</scope>
    <source>
        <strain evidence="2">MPI-CAGE-CH-0243</strain>
    </source>
</reference>
<accession>A0A9P9IC03</accession>
<sequence>MASELMGSWMRRPCRRSTKHEARSTKHSYRELSIVFCFELELELELALANCSRSKEAALEVRTSRRKVVARWQRSKRAPGGEGECACADCRERKKATGLERGDESGKQWGLGQRIGNDPSGRADSAAWQPGRRRETDLEWWEWWGVGESRGSRGPGGLQKRKRHQRKRGKGCMRGGGDWEGTGRDMEASRNGGLVEIGSRRHTHTPPQTDVDTPTIPSRASTTQYWALVLRQVVACSA</sequence>
<evidence type="ECO:0000256" key="1">
    <source>
        <dbReference type="SAM" id="MobiDB-lite"/>
    </source>
</evidence>
<protein>
    <submittedName>
        <fullName evidence="2">Uncharacterized protein</fullName>
    </submittedName>
</protein>
<keyword evidence="3" id="KW-1185">Reference proteome</keyword>
<proteinExistence type="predicted"/>
<dbReference type="EMBL" id="JAGMWT010000017">
    <property type="protein sequence ID" value="KAH7114377.1"/>
    <property type="molecule type" value="Genomic_DNA"/>
</dbReference>
<comment type="caution">
    <text evidence="2">The sequence shown here is derived from an EMBL/GenBank/DDBJ whole genome shotgun (WGS) entry which is preliminary data.</text>
</comment>
<name>A0A9P9IC03_9PLEO</name>
<feature type="region of interest" description="Disordered" evidence="1">
    <location>
        <begin position="97"/>
        <end position="131"/>
    </location>
</feature>
<feature type="region of interest" description="Disordered" evidence="1">
    <location>
        <begin position="198"/>
        <end position="217"/>
    </location>
</feature>